<accession>A0A554JDD7</accession>
<feature type="domain" description="RNA polymerase alpha subunit C-terminal" evidence="1">
    <location>
        <begin position="62"/>
        <end position="121"/>
    </location>
</feature>
<dbReference type="Gene3D" id="1.10.150.20">
    <property type="entry name" value="5' to 3' exonuclease, C-terminal subdomain"/>
    <property type="match status" value="1"/>
</dbReference>
<name>A0A554JDD7_9BACT</name>
<dbReference type="EMBL" id="VMFD01000010">
    <property type="protein sequence ID" value="TSC66314.1"/>
    <property type="molecule type" value="Genomic_DNA"/>
</dbReference>
<dbReference type="AlphaFoldDB" id="A0A554JDD7"/>
<evidence type="ECO:0000313" key="2">
    <source>
        <dbReference type="EMBL" id="TSC66314.1"/>
    </source>
</evidence>
<dbReference type="GO" id="GO:0006351">
    <property type="term" value="P:DNA-templated transcription"/>
    <property type="evidence" value="ECO:0007669"/>
    <property type="project" value="InterPro"/>
</dbReference>
<comment type="caution">
    <text evidence="2">The sequence shown here is derived from an EMBL/GenBank/DDBJ whole genome shotgun (WGS) entry which is preliminary data.</text>
</comment>
<proteinExistence type="predicted"/>
<dbReference type="GO" id="GO:0003899">
    <property type="term" value="F:DNA-directed RNA polymerase activity"/>
    <property type="evidence" value="ECO:0007669"/>
    <property type="project" value="InterPro"/>
</dbReference>
<organism evidence="2 3">
    <name type="scientific">Candidatus Berkelbacteria bacterium Gr01-1014_85</name>
    <dbReference type="NCBI Taxonomy" id="2017150"/>
    <lineage>
        <taxon>Bacteria</taxon>
        <taxon>Candidatus Berkelbacteria</taxon>
    </lineage>
</organism>
<dbReference type="GO" id="GO:0003677">
    <property type="term" value="F:DNA binding"/>
    <property type="evidence" value="ECO:0007669"/>
    <property type="project" value="InterPro"/>
</dbReference>
<gene>
    <name evidence="2" type="ORF">CEO22_141</name>
</gene>
<dbReference type="SUPFAM" id="SSF47789">
    <property type="entry name" value="C-terminal domain of RNA polymerase alpha subunit"/>
    <property type="match status" value="1"/>
</dbReference>
<evidence type="ECO:0000259" key="1">
    <source>
        <dbReference type="Pfam" id="PF03118"/>
    </source>
</evidence>
<sequence length="139" mass="15704">MSSQNPEELLRELHAMVLGLTQVIELDQLRRAVLSLVLGAEEEMLNQVKQLFLARQATKFDEAMMDRPITACGFSTRVNNCLTKGRILTVRDLVGSDATSLLLLRHFGRHCLIEVVDKLAEYGLTIKGWSGDCDKVYRR</sequence>
<protein>
    <recommendedName>
        <fullName evidence="1">RNA polymerase alpha subunit C-terminal domain-containing protein</fullName>
    </recommendedName>
</protein>
<reference evidence="2 3" key="1">
    <citation type="submission" date="2017-08" db="EMBL/GenBank/DDBJ databases">
        <title>Mechanisms for carbon and nitrogen cycling indicate functional differentiation within the Candidate Phyla Radiation.</title>
        <authorList>
            <person name="Danczak R.E."/>
            <person name="Johnston M.D."/>
            <person name="Kenah C."/>
            <person name="Slattery M."/>
            <person name="Wrighton K.C."/>
            <person name="Wilkins M.J."/>
        </authorList>
    </citation>
    <scope>NUCLEOTIDE SEQUENCE [LARGE SCALE GENOMIC DNA]</scope>
    <source>
        <strain evidence="2">Gr01-1014_85</strain>
    </source>
</reference>
<dbReference type="InterPro" id="IPR011260">
    <property type="entry name" value="RNAP_asu_C"/>
</dbReference>
<evidence type="ECO:0000313" key="3">
    <source>
        <dbReference type="Proteomes" id="UP000316253"/>
    </source>
</evidence>
<dbReference type="Proteomes" id="UP000316253">
    <property type="component" value="Unassembled WGS sequence"/>
</dbReference>
<dbReference type="Pfam" id="PF03118">
    <property type="entry name" value="RNA_pol_A_CTD"/>
    <property type="match status" value="1"/>
</dbReference>